<keyword evidence="2" id="KW-1185">Reference proteome</keyword>
<accession>A0ABY4YHV0</accession>
<protein>
    <submittedName>
        <fullName evidence="1">Uncharacterized protein</fullName>
    </submittedName>
</protein>
<organism evidence="1 2">
    <name type="scientific">Ornithinimicrobium cryptoxanthini</name>
    <dbReference type="NCBI Taxonomy" id="2934161"/>
    <lineage>
        <taxon>Bacteria</taxon>
        <taxon>Bacillati</taxon>
        <taxon>Actinomycetota</taxon>
        <taxon>Actinomycetes</taxon>
        <taxon>Micrococcales</taxon>
        <taxon>Ornithinimicrobiaceae</taxon>
        <taxon>Ornithinimicrobium</taxon>
    </lineage>
</organism>
<gene>
    <name evidence="1" type="ORF">NF557_16115</name>
</gene>
<evidence type="ECO:0000313" key="1">
    <source>
        <dbReference type="EMBL" id="USQ76095.1"/>
    </source>
</evidence>
<evidence type="ECO:0000313" key="2">
    <source>
        <dbReference type="Proteomes" id="UP001056535"/>
    </source>
</evidence>
<dbReference type="EMBL" id="CP099490">
    <property type="protein sequence ID" value="USQ76095.1"/>
    <property type="molecule type" value="Genomic_DNA"/>
</dbReference>
<proteinExistence type="predicted"/>
<reference evidence="1" key="1">
    <citation type="submission" date="2022-06" db="EMBL/GenBank/DDBJ databases">
        <title>Ornithinimicrobium JY.X270.</title>
        <authorList>
            <person name="Huang Y."/>
        </authorList>
    </citation>
    <scope>NUCLEOTIDE SEQUENCE</scope>
    <source>
        <strain evidence="1">JY.X270</strain>
    </source>
</reference>
<dbReference type="Proteomes" id="UP001056535">
    <property type="component" value="Chromosome"/>
</dbReference>
<dbReference type="RefSeq" id="WP_252620790.1">
    <property type="nucleotide sequence ID" value="NZ_CP099490.1"/>
</dbReference>
<name>A0ABY4YHV0_9MICO</name>
<sequence>MLATLRRGAVGPARPLAPGFQQATRSPKDWERTIRMVKLNLTEDIAVLATNAEVVSSRVKEVAARAPNAIPAGCLDEVIGYWPTDTMIEEGGYEGCLSQIYFPRLDWGAAGGADNLWRSLLDELYTPRIGPHTTH</sequence>